<dbReference type="SUPFAM" id="SSF57667">
    <property type="entry name" value="beta-beta-alpha zinc fingers"/>
    <property type="match status" value="1"/>
</dbReference>
<evidence type="ECO:0000259" key="7">
    <source>
        <dbReference type="PROSITE" id="PS50157"/>
    </source>
</evidence>
<dbReference type="Proteomes" id="UP000549394">
    <property type="component" value="Unassembled WGS sequence"/>
</dbReference>
<gene>
    <name evidence="8" type="ORF">DGYR_LOCUS8592</name>
</gene>
<sequence length="807" mass="93326">MNELTVETPENESITLEIVSPEEYPNISESTTSQKTHFQVNRKQKKDQQLLDKPPFNCIICSDTMKSLADLLAHYKSRHVEKVIKKAGKNPLDSQQCNAIVCSQCDKTCYLSDNPQLAVSTRLRYCVQNIVNHYINTHKIQKPSYVNQYKCDLCSFTSIYKSILKNHLKFVHKIVEEQGRKSIKQENNLEKGTASVISPKSNQLFLNKDNIICIFCHSVQNSLNDYLIHISSSHITQVELQEGDGASQNFPAYICHQPDCSFVTVLDMESDSIMLGLHSFYVHLNMEHTIDVSNICIEYYCSFCPFKSCCQLIVDEHEIEEHCQSVPDVEYSTISLFKESVSFSCFICSGKMENSEKLMDHISNCHIKGVVKHFKDNICSEIVKDSCFFKCSFCSYSTCLDSNKGEQIIKILTHLVQTHDFDLPEYFKRYNCSHCQYSTFSERHLTKHYSKVHKTIRKSEAEDGCEFKQVRNHFQDVDVYNCFLCDSEFPSDQQLVKHFTVEHLKMGKNILGRKKRVKDLESSGSLKYFECAVSSCEYKFVVKSKSVESCGKCGKTLSSASLQRHEKVCRTDVKTDSYCETYYYKLEQYENHMFVKHKQNISNRTIYQCSSCSYSCLSRSRMNNHTKTHLGTQQFRCRICRKGFPTAARLKIHELTHSEVAKGVFECKFCKFNSAIRHYVYRHIATLHPHYKLICKHCSFATPSREAIKIHLNRNHGVRIEIPNMKPENELDVVQLPIDFPIPEADLQHFTETHHFTPEILGSDKQIDYTDGEENVILYALDETKEKEFVEVMTEDLPKAESDVQQY</sequence>
<evidence type="ECO:0000313" key="8">
    <source>
        <dbReference type="EMBL" id="CAD5120500.1"/>
    </source>
</evidence>
<protein>
    <submittedName>
        <fullName evidence="8">DgyrCDS9066</fullName>
    </submittedName>
</protein>
<keyword evidence="9" id="KW-1185">Reference proteome</keyword>
<dbReference type="PROSITE" id="PS00028">
    <property type="entry name" value="ZINC_FINGER_C2H2_1"/>
    <property type="match status" value="4"/>
</dbReference>
<dbReference type="AlphaFoldDB" id="A0A7I8VXH2"/>
<dbReference type="PANTHER" id="PTHR24379:SF121">
    <property type="entry name" value="C2H2-TYPE DOMAIN-CONTAINING PROTEIN"/>
    <property type="match status" value="1"/>
</dbReference>
<organism evidence="8 9">
    <name type="scientific">Dimorphilus gyrociliatus</name>
    <dbReference type="NCBI Taxonomy" id="2664684"/>
    <lineage>
        <taxon>Eukaryota</taxon>
        <taxon>Metazoa</taxon>
        <taxon>Spiralia</taxon>
        <taxon>Lophotrochozoa</taxon>
        <taxon>Annelida</taxon>
        <taxon>Polychaeta</taxon>
        <taxon>Polychaeta incertae sedis</taxon>
        <taxon>Dinophilidae</taxon>
        <taxon>Dimorphilus</taxon>
    </lineage>
</organism>
<evidence type="ECO:0000256" key="3">
    <source>
        <dbReference type="ARBA" id="ARBA00022771"/>
    </source>
</evidence>
<dbReference type="EMBL" id="CAJFCJ010000012">
    <property type="protein sequence ID" value="CAD5120500.1"/>
    <property type="molecule type" value="Genomic_DNA"/>
</dbReference>
<keyword evidence="2" id="KW-0677">Repeat</keyword>
<dbReference type="PROSITE" id="PS50157">
    <property type="entry name" value="ZINC_FINGER_C2H2_2"/>
    <property type="match status" value="3"/>
</dbReference>
<evidence type="ECO:0000313" key="9">
    <source>
        <dbReference type="Proteomes" id="UP000549394"/>
    </source>
</evidence>
<keyword evidence="3 5" id="KW-0863">Zinc-finger</keyword>
<feature type="domain" description="C2H2-type" evidence="7">
    <location>
        <begin position="430"/>
        <end position="458"/>
    </location>
</feature>
<dbReference type="Gene3D" id="3.30.160.60">
    <property type="entry name" value="Classic Zinc Finger"/>
    <property type="match status" value="2"/>
</dbReference>
<evidence type="ECO:0000256" key="6">
    <source>
        <dbReference type="SAM" id="MobiDB-lite"/>
    </source>
</evidence>
<feature type="domain" description="C2H2-type" evidence="7">
    <location>
        <begin position="607"/>
        <end position="634"/>
    </location>
</feature>
<keyword evidence="4" id="KW-0862">Zinc</keyword>
<dbReference type="InterPro" id="IPR013087">
    <property type="entry name" value="Znf_C2H2_type"/>
</dbReference>
<dbReference type="PANTHER" id="PTHR24379">
    <property type="entry name" value="KRAB AND ZINC FINGER DOMAIN-CONTAINING"/>
    <property type="match status" value="1"/>
</dbReference>
<dbReference type="SMART" id="SM00355">
    <property type="entry name" value="ZnF_C2H2"/>
    <property type="match status" value="12"/>
</dbReference>
<keyword evidence="1" id="KW-0479">Metal-binding</keyword>
<evidence type="ECO:0000256" key="2">
    <source>
        <dbReference type="ARBA" id="ARBA00022737"/>
    </source>
</evidence>
<feature type="region of interest" description="Disordered" evidence="6">
    <location>
        <begin position="25"/>
        <end position="46"/>
    </location>
</feature>
<feature type="domain" description="C2H2-type" evidence="7">
    <location>
        <begin position="635"/>
        <end position="662"/>
    </location>
</feature>
<name>A0A7I8VXH2_9ANNE</name>
<proteinExistence type="predicted"/>
<evidence type="ECO:0000256" key="4">
    <source>
        <dbReference type="ARBA" id="ARBA00022833"/>
    </source>
</evidence>
<dbReference type="InterPro" id="IPR036236">
    <property type="entry name" value="Znf_C2H2_sf"/>
</dbReference>
<feature type="compositionally biased region" description="Polar residues" evidence="6">
    <location>
        <begin position="27"/>
        <end position="39"/>
    </location>
</feature>
<dbReference type="GO" id="GO:0008270">
    <property type="term" value="F:zinc ion binding"/>
    <property type="evidence" value="ECO:0007669"/>
    <property type="project" value="UniProtKB-KW"/>
</dbReference>
<evidence type="ECO:0000256" key="1">
    <source>
        <dbReference type="ARBA" id="ARBA00022723"/>
    </source>
</evidence>
<reference evidence="8 9" key="1">
    <citation type="submission" date="2020-08" db="EMBL/GenBank/DDBJ databases">
        <authorList>
            <person name="Hejnol A."/>
        </authorList>
    </citation>
    <scope>NUCLEOTIDE SEQUENCE [LARGE SCALE GENOMIC DNA]</scope>
</reference>
<dbReference type="OrthoDB" id="3069995at2759"/>
<accession>A0A7I8VXH2</accession>
<comment type="caution">
    <text evidence="8">The sequence shown here is derived from an EMBL/GenBank/DDBJ whole genome shotgun (WGS) entry which is preliminary data.</text>
</comment>
<evidence type="ECO:0000256" key="5">
    <source>
        <dbReference type="PROSITE-ProRule" id="PRU00042"/>
    </source>
</evidence>